<dbReference type="EMBL" id="CAJVCE010000009">
    <property type="protein sequence ID" value="CAG7645810.1"/>
    <property type="molecule type" value="Genomic_DNA"/>
</dbReference>
<accession>A0ABM8VJQ5</accession>
<dbReference type="RefSeq" id="WP_218099897.1">
    <property type="nucleotide sequence ID" value="NZ_CAJVCE010000009.1"/>
</dbReference>
<keyword evidence="3" id="KW-1185">Reference proteome</keyword>
<gene>
    <name evidence="2" type="ORF">PAECIP111802_03609</name>
</gene>
<name>A0ABM8VJQ5_9BACL</name>
<proteinExistence type="predicted"/>
<protein>
    <recommendedName>
        <fullName evidence="4">IDEAL domain-containing protein</fullName>
    </recommendedName>
</protein>
<feature type="region of interest" description="Disordered" evidence="1">
    <location>
        <begin position="106"/>
        <end position="130"/>
    </location>
</feature>
<evidence type="ECO:0008006" key="4">
    <source>
        <dbReference type="Google" id="ProtNLM"/>
    </source>
</evidence>
<organism evidence="2 3">
    <name type="scientific">Paenibacillus allorhizosphaerae</name>
    <dbReference type="NCBI Taxonomy" id="2849866"/>
    <lineage>
        <taxon>Bacteria</taxon>
        <taxon>Bacillati</taxon>
        <taxon>Bacillota</taxon>
        <taxon>Bacilli</taxon>
        <taxon>Bacillales</taxon>
        <taxon>Paenibacillaceae</taxon>
        <taxon>Paenibacillus</taxon>
    </lineage>
</organism>
<reference evidence="2 3" key="1">
    <citation type="submission" date="2021-06" db="EMBL/GenBank/DDBJ databases">
        <authorList>
            <person name="Criscuolo A."/>
        </authorList>
    </citation>
    <scope>NUCLEOTIDE SEQUENCE [LARGE SCALE GENOMIC DNA]</scope>
    <source>
        <strain evidence="3">CIP 111802</strain>
    </source>
</reference>
<dbReference type="Proteomes" id="UP000730618">
    <property type="component" value="Unassembled WGS sequence"/>
</dbReference>
<evidence type="ECO:0000313" key="3">
    <source>
        <dbReference type="Proteomes" id="UP000730618"/>
    </source>
</evidence>
<sequence length="130" mass="14358">MTNVKRNGIAEGDWVTGNSLEDEKFIGYVESIDLGGIAKVYVTQSDREEAVGRTVEGRLAKLERLPDYAPTEPADLQSLIDLALMTRDRAWFEQLRAEQAIAAFASSKGSQQSPKLRGVSNMGTRRVNID</sequence>
<evidence type="ECO:0000313" key="2">
    <source>
        <dbReference type="EMBL" id="CAG7645810.1"/>
    </source>
</evidence>
<evidence type="ECO:0000256" key="1">
    <source>
        <dbReference type="SAM" id="MobiDB-lite"/>
    </source>
</evidence>
<comment type="caution">
    <text evidence="2">The sequence shown here is derived from an EMBL/GenBank/DDBJ whole genome shotgun (WGS) entry which is preliminary data.</text>
</comment>